<evidence type="ECO:0000313" key="13">
    <source>
        <dbReference type="Proteomes" id="UP000001067"/>
    </source>
</evidence>
<dbReference type="HOGENOM" id="CLU_013783_4_0_1"/>
<evidence type="ECO:0000256" key="8">
    <source>
        <dbReference type="ARBA" id="ARBA00023145"/>
    </source>
</evidence>
<dbReference type="SUPFAM" id="SSF54897">
    <property type="entry name" value="Protease propeptides/inhibitors"/>
    <property type="match status" value="1"/>
</dbReference>
<dbReference type="GO" id="GO:0006508">
    <property type="term" value="P:proteolysis"/>
    <property type="evidence" value="ECO:0007669"/>
    <property type="project" value="UniProtKB-KW"/>
</dbReference>
<dbReference type="KEGG" id="pte:PTT_20078"/>
<feature type="active site" description="Charge relay system" evidence="9">
    <location>
        <position position="533"/>
    </location>
</feature>
<comment type="cofactor">
    <cofactor evidence="1">
        <name>Ca(2+)</name>
        <dbReference type="ChEBI" id="CHEBI:29108"/>
    </cofactor>
</comment>
<dbReference type="CDD" id="cd11377">
    <property type="entry name" value="Pro-peptidase_S53"/>
    <property type="match status" value="1"/>
</dbReference>
<name>E3SAC0_PYRTT</name>
<dbReference type="InterPro" id="IPR005079">
    <property type="entry name" value="Peptidase_C45_hydrolase"/>
</dbReference>
<feature type="domain" description="Peptidase S53" evidence="11">
    <location>
        <begin position="169"/>
        <end position="626"/>
    </location>
</feature>
<comment type="caution">
    <text evidence="9">Lacks conserved residue(s) required for the propagation of feature annotation.</text>
</comment>
<dbReference type="GO" id="GO:0046872">
    <property type="term" value="F:metal ion binding"/>
    <property type="evidence" value="ECO:0007669"/>
    <property type="project" value="UniProtKB-KW"/>
</dbReference>
<dbReference type="OrthoDB" id="189997at2759"/>
<dbReference type="SUPFAM" id="SSF52743">
    <property type="entry name" value="Subtilisin-like"/>
    <property type="match status" value="1"/>
</dbReference>
<evidence type="ECO:0000256" key="3">
    <source>
        <dbReference type="ARBA" id="ARBA00022670"/>
    </source>
</evidence>
<dbReference type="InterPro" id="IPR036852">
    <property type="entry name" value="Peptidase_S8/S53_dom_sf"/>
</dbReference>
<dbReference type="InterPro" id="IPR050819">
    <property type="entry name" value="Tripeptidyl-peptidase_I"/>
</dbReference>
<keyword evidence="3 9" id="KW-0645">Protease</keyword>
<feature type="active site" description="Charge relay system" evidence="9">
    <location>
        <position position="252"/>
    </location>
</feature>
<proteinExistence type="predicted"/>
<keyword evidence="8" id="KW-0865">Zymogen</keyword>
<gene>
    <name evidence="12" type="ORF">PTT_20078</name>
</gene>
<evidence type="ECO:0000256" key="9">
    <source>
        <dbReference type="PROSITE-ProRule" id="PRU01032"/>
    </source>
</evidence>
<dbReference type="Proteomes" id="UP000001067">
    <property type="component" value="Unassembled WGS sequence"/>
</dbReference>
<evidence type="ECO:0000256" key="1">
    <source>
        <dbReference type="ARBA" id="ARBA00001913"/>
    </source>
</evidence>
<evidence type="ECO:0000256" key="2">
    <source>
        <dbReference type="ARBA" id="ARBA00004239"/>
    </source>
</evidence>
<evidence type="ECO:0000256" key="4">
    <source>
        <dbReference type="ARBA" id="ARBA00022723"/>
    </source>
</evidence>
<dbReference type="Pfam" id="PF09286">
    <property type="entry name" value="Pro-kuma_activ"/>
    <property type="match status" value="1"/>
</dbReference>
<dbReference type="eggNOG" id="ENOG502RY9N">
    <property type="taxonomic scope" value="Eukaryota"/>
</dbReference>
<evidence type="ECO:0000259" key="11">
    <source>
        <dbReference type="PROSITE" id="PS51695"/>
    </source>
</evidence>
<dbReference type="SMART" id="SM00944">
    <property type="entry name" value="Pro-kuma_activ"/>
    <property type="match status" value="1"/>
</dbReference>
<evidence type="ECO:0000256" key="10">
    <source>
        <dbReference type="SAM" id="MobiDB-lite"/>
    </source>
</evidence>
<sequence length="797" mass="88015">MDQAESWLHDVASPESPNFGKHWTLEQVTEAFRPPQDAVDAVIDWLHSSGIHRDNVTHSDNKQWLVFPCSAEQAEILFHTDYYEYHDLEGRSLAGNEGYHLPRDISDVVDFVKPGVVTVPFRRVQDRDKSHSAHQRRANAGPSQHRPKKEVDPLKVSQVQDSSRSCTNEVTPECLTKLLNMPFLTGKPGPDSPTSFGTYQHGQYYEQADLDLYWNEFFPSRISKGYGPIFASIDGGLRYEQLLEWTGNGGGEVALDLQSTMPLYYPGNVTNIQVDDEYYGQDRNPALLTSVLDAIDGSYCKSCANGICGPFDPEFDPTYPDTTPVVPPSGASGSPGNNYNGTYQCGTWKPPAVIASSYYTSLGEPNAHAKNHATRQCDEILKLGLQGITFLFASGDRGVGYGDTCKSFGSNYPNGCPWILVVGGTMIGSQKTEYDTEVTWQTGPAGNQPWKGSFSSGSGFSQFFERPSYQATAVDKYLKSHDQSYPYWEGTNYNHTKPGLYNRAGRAYPDVAANAGPVPEWVGRKRDQDGGTSLSVQMVGVMLARIVDERKKVGKGPIGVPHHVLYSNPQVFRDVWMPAQQENLILLKITQASKPTILQITEAGIIGKVGFNSAGVGTLFNAIKVHGFDPTRMPAHFGLRMALESTSVDDAVQRLEAFGMASSAHILLGDANTCLGLEFTKSTFAHVRPDEKGRVMHTNHLLAKHSGETDTLWLDNSLPRVKTMSENVDKLGEEPSWEEFSLLFEDEQNAPFSINMIATPENESGTLFNIVMDLKSKKAVLKIGRPTEVEETINLEL</sequence>
<comment type="subcellular location">
    <subcellularLocation>
        <location evidence="2">Secreted</location>
        <location evidence="2">Extracellular space</location>
    </subcellularLocation>
</comment>
<dbReference type="PANTHER" id="PTHR14218">
    <property type="entry name" value="PROTEASE S8 TRIPEPTIDYL PEPTIDASE I CLN2"/>
    <property type="match status" value="1"/>
</dbReference>
<feature type="active site" description="Charge relay system" evidence="9">
    <location>
        <position position="256"/>
    </location>
</feature>
<evidence type="ECO:0000313" key="12">
    <source>
        <dbReference type="EMBL" id="EFQ85080.1"/>
    </source>
</evidence>
<reference evidence="12 13" key="1">
    <citation type="journal article" date="2010" name="Genome Biol.">
        <title>A first genome assembly of the barley fungal pathogen Pyrenophora teres f. teres.</title>
        <authorList>
            <person name="Ellwood S.R."/>
            <person name="Liu Z."/>
            <person name="Syme R.A."/>
            <person name="Lai Z."/>
            <person name="Hane J.K."/>
            <person name="Keiper F."/>
            <person name="Moffat C.S."/>
            <person name="Oliver R.P."/>
            <person name="Friesen T.L."/>
        </authorList>
    </citation>
    <scope>NUCLEOTIDE SEQUENCE [LARGE SCALE GENOMIC DNA]</scope>
    <source>
        <strain evidence="12 13">0-1</strain>
    </source>
</reference>
<keyword evidence="6 9" id="KW-0720">Serine protease</keyword>
<dbReference type="PANTHER" id="PTHR14218:SF19">
    <property type="entry name" value="SERINE PROTEASE AORO, PUTATIVE (AFU_ORTHOLOGUE AFUA_6G10250)-RELATED"/>
    <property type="match status" value="1"/>
</dbReference>
<dbReference type="Gene3D" id="3.40.50.200">
    <property type="entry name" value="Peptidase S8/S53 domain"/>
    <property type="match status" value="1"/>
</dbReference>
<dbReference type="NCBIfam" id="NF040521">
    <property type="entry name" value="C45_proenzyme"/>
    <property type="match status" value="1"/>
</dbReference>
<accession>E3SAC0</accession>
<evidence type="ECO:0000256" key="5">
    <source>
        <dbReference type="ARBA" id="ARBA00022801"/>
    </source>
</evidence>
<keyword evidence="13" id="KW-1185">Reference proteome</keyword>
<dbReference type="EMBL" id="GL538057">
    <property type="protein sequence ID" value="EFQ85080.1"/>
    <property type="molecule type" value="Genomic_DNA"/>
</dbReference>
<dbReference type="InterPro" id="IPR047794">
    <property type="entry name" value="C45_proenzyme-like"/>
</dbReference>
<dbReference type="Pfam" id="PF03417">
    <property type="entry name" value="AAT"/>
    <property type="match status" value="1"/>
</dbReference>
<dbReference type="InterPro" id="IPR030400">
    <property type="entry name" value="Sedolisin_dom"/>
</dbReference>
<keyword evidence="4" id="KW-0479">Metal-binding</keyword>
<protein>
    <recommendedName>
        <fullName evidence="11">Peptidase S53 domain-containing protein</fullName>
    </recommendedName>
</protein>
<feature type="region of interest" description="Disordered" evidence="10">
    <location>
        <begin position="123"/>
        <end position="163"/>
    </location>
</feature>
<dbReference type="GO" id="GO:0004252">
    <property type="term" value="F:serine-type endopeptidase activity"/>
    <property type="evidence" value="ECO:0007669"/>
    <property type="project" value="UniProtKB-UniRule"/>
</dbReference>
<dbReference type="GO" id="GO:0005576">
    <property type="term" value="C:extracellular region"/>
    <property type="evidence" value="ECO:0007669"/>
    <property type="project" value="UniProtKB-SubCell"/>
</dbReference>
<organism evidence="13">
    <name type="scientific">Pyrenophora teres f. teres (strain 0-1)</name>
    <name type="common">Barley net blotch fungus</name>
    <name type="synonym">Drechslera teres f. teres</name>
    <dbReference type="NCBI Taxonomy" id="861557"/>
    <lineage>
        <taxon>Eukaryota</taxon>
        <taxon>Fungi</taxon>
        <taxon>Dikarya</taxon>
        <taxon>Ascomycota</taxon>
        <taxon>Pezizomycotina</taxon>
        <taxon>Dothideomycetes</taxon>
        <taxon>Pleosporomycetidae</taxon>
        <taxon>Pleosporales</taxon>
        <taxon>Pleosporineae</taxon>
        <taxon>Pleosporaceae</taxon>
        <taxon>Pyrenophora</taxon>
    </lineage>
</organism>
<evidence type="ECO:0000256" key="6">
    <source>
        <dbReference type="ARBA" id="ARBA00022825"/>
    </source>
</evidence>
<keyword evidence="5 9" id="KW-0378">Hydrolase</keyword>
<dbReference type="AlphaFoldDB" id="E3SAC0"/>
<dbReference type="Gene3D" id="3.60.60.10">
    <property type="entry name" value="Penicillin V Acylase, Chain A"/>
    <property type="match status" value="1"/>
</dbReference>
<dbReference type="InterPro" id="IPR015366">
    <property type="entry name" value="S53_propep"/>
</dbReference>
<keyword evidence="7" id="KW-0106">Calcium</keyword>
<dbReference type="GO" id="GO:0008240">
    <property type="term" value="F:tripeptidyl-peptidase activity"/>
    <property type="evidence" value="ECO:0007669"/>
    <property type="project" value="TreeGrafter"/>
</dbReference>
<evidence type="ECO:0000256" key="7">
    <source>
        <dbReference type="ARBA" id="ARBA00022837"/>
    </source>
</evidence>
<dbReference type="PROSITE" id="PS51695">
    <property type="entry name" value="SEDOLISIN"/>
    <property type="match status" value="1"/>
</dbReference>